<accession>A0A1U7JFI3</accession>
<organism evidence="5 6">
    <name type="scientific">Pseudovibrio exalbescens</name>
    <dbReference type="NCBI Taxonomy" id="197461"/>
    <lineage>
        <taxon>Bacteria</taxon>
        <taxon>Pseudomonadati</taxon>
        <taxon>Pseudomonadota</taxon>
        <taxon>Alphaproteobacteria</taxon>
        <taxon>Hyphomicrobiales</taxon>
        <taxon>Stappiaceae</taxon>
        <taxon>Pseudovibrio</taxon>
    </lineage>
</organism>
<dbReference type="AlphaFoldDB" id="A0A1U7JFI3"/>
<evidence type="ECO:0000256" key="2">
    <source>
        <dbReference type="SAM" id="MobiDB-lite"/>
    </source>
</evidence>
<gene>
    <name evidence="5" type="ORF">A3843_12780</name>
</gene>
<evidence type="ECO:0000259" key="4">
    <source>
        <dbReference type="PROSITE" id="PS51724"/>
    </source>
</evidence>
<feature type="region of interest" description="Disordered" evidence="2">
    <location>
        <begin position="154"/>
        <end position="189"/>
    </location>
</feature>
<comment type="caution">
    <text evidence="5">The sequence shown here is derived from an EMBL/GenBank/DDBJ whole genome shotgun (WGS) entry which is preliminary data.</text>
</comment>
<keyword evidence="3" id="KW-0812">Transmembrane</keyword>
<dbReference type="GO" id="GO:0042834">
    <property type="term" value="F:peptidoglycan binding"/>
    <property type="evidence" value="ECO:0007669"/>
    <property type="project" value="InterPro"/>
</dbReference>
<dbReference type="PROSITE" id="PS51724">
    <property type="entry name" value="SPOR"/>
    <property type="match status" value="1"/>
</dbReference>
<dbReference type="InterPro" id="IPR007730">
    <property type="entry name" value="SPOR-like_dom"/>
</dbReference>
<reference evidence="5 6" key="1">
    <citation type="submission" date="2016-03" db="EMBL/GenBank/DDBJ databases">
        <title>Genome sequence of Nesiotobacter sp. nov., a moderately halophilic alphaproteobacterium isolated from the Yellow Sea, China.</title>
        <authorList>
            <person name="Zhang G."/>
            <person name="Zhang R."/>
        </authorList>
    </citation>
    <scope>NUCLEOTIDE SEQUENCE [LARGE SCALE GENOMIC DNA]</scope>
    <source>
        <strain evidence="5 6">WB1-6</strain>
    </source>
</reference>
<keyword evidence="3" id="KW-0472">Membrane</keyword>
<feature type="transmembrane region" description="Helical" evidence="3">
    <location>
        <begin position="26"/>
        <end position="46"/>
    </location>
</feature>
<evidence type="ECO:0000313" key="6">
    <source>
        <dbReference type="Proteomes" id="UP000185783"/>
    </source>
</evidence>
<dbReference type="EMBL" id="LVVZ01000019">
    <property type="protein sequence ID" value="OKL43510.1"/>
    <property type="molecule type" value="Genomic_DNA"/>
</dbReference>
<keyword evidence="3" id="KW-1133">Transmembrane helix</keyword>
<protein>
    <recommendedName>
        <fullName evidence="4">SPOR domain-containing protein</fullName>
    </recommendedName>
</protein>
<feature type="domain" description="SPOR" evidence="4">
    <location>
        <begin position="291"/>
        <end position="377"/>
    </location>
</feature>
<feature type="coiled-coil region" evidence="1">
    <location>
        <begin position="110"/>
        <end position="137"/>
    </location>
</feature>
<evidence type="ECO:0000256" key="3">
    <source>
        <dbReference type="SAM" id="Phobius"/>
    </source>
</evidence>
<name>A0A1U7JFI3_9HYPH</name>
<keyword evidence="6" id="KW-1185">Reference proteome</keyword>
<proteinExistence type="predicted"/>
<evidence type="ECO:0000313" key="5">
    <source>
        <dbReference type="EMBL" id="OKL43510.1"/>
    </source>
</evidence>
<keyword evidence="1" id="KW-0175">Coiled coil</keyword>
<sequence length="378" mass="40139">MFVLKSTVEPYSQGHTGTGQIDRRAIALWGCIAVCCATAALATIVLTPQPFKTPQPPIATTELPFLTESEPFQTTEVFKDNELAVYQPVSYNNNRSTTAGTSVRQISTQVAMLERQLGSLRNSNERLRETLARLEAHPPQPLKVQLAQANLTSGSQHLPAENNREGSTAKQETEQDAAALPSSQKVPRKIPFGADVQLASQEQAMGPDPVPLARAKPKQLQPPPIETLPAPEVAPEVYASLPPLVALSTDQPTVPLPSSEAPQLVSAISPVAANLTPTGPAGIVYGRAGSVFTRTAFAVDLGEFKSRGDAQTHLEHASAVSGLVAGVSGHVLAKDPDPENGIEYRAVAGPFANARDTALACAQLRAQNLPCRMVIHPK</sequence>
<dbReference type="Proteomes" id="UP000185783">
    <property type="component" value="Unassembled WGS sequence"/>
</dbReference>
<dbReference type="STRING" id="197461.A3843_12780"/>
<evidence type="ECO:0000256" key="1">
    <source>
        <dbReference type="SAM" id="Coils"/>
    </source>
</evidence>